<dbReference type="Gene3D" id="3.20.20.70">
    <property type="entry name" value="Aldolase class I"/>
    <property type="match status" value="1"/>
</dbReference>
<evidence type="ECO:0000313" key="6">
    <source>
        <dbReference type="Proteomes" id="UP000318833"/>
    </source>
</evidence>
<dbReference type="GO" id="GO:0016628">
    <property type="term" value="F:oxidoreductase activity, acting on the CH-CH group of donors, NAD or NADP as acceptor"/>
    <property type="evidence" value="ECO:0007669"/>
    <property type="project" value="UniProtKB-ARBA"/>
</dbReference>
<dbReference type="Pfam" id="PF00724">
    <property type="entry name" value="Oxidored_FMN"/>
    <property type="match status" value="1"/>
</dbReference>
<evidence type="ECO:0000256" key="2">
    <source>
        <dbReference type="ARBA" id="ARBA00005979"/>
    </source>
</evidence>
<protein>
    <submittedName>
        <fullName evidence="5">Alkene reductase</fullName>
    </submittedName>
</protein>
<dbReference type="SUPFAM" id="SSF51395">
    <property type="entry name" value="FMN-linked oxidoreductases"/>
    <property type="match status" value="1"/>
</dbReference>
<dbReference type="AlphaFoldDB" id="A0A554VI70"/>
<dbReference type="Proteomes" id="UP000318833">
    <property type="component" value="Unassembled WGS sequence"/>
</dbReference>
<dbReference type="RefSeq" id="WP_143917184.1">
    <property type="nucleotide sequence ID" value="NZ_CANMIK010000040.1"/>
</dbReference>
<dbReference type="PANTHER" id="PTHR22893:SF91">
    <property type="entry name" value="NADPH DEHYDROGENASE 2-RELATED"/>
    <property type="match status" value="1"/>
</dbReference>
<dbReference type="CDD" id="cd02933">
    <property type="entry name" value="OYE_like_FMN"/>
    <property type="match status" value="1"/>
</dbReference>
<sequence length="363" mass="40045">MKLESILFESTDLGALKLKNRIVMAPMTRSRATADGIATPIMATYYAQRASAGLIISEASQVSLQGTSYPNTPGIYTKEQVIGWKKVTDAVHEAGSKIFIQLFHGGRISHPNTQGGEIPVAPSSIKAEGLIHTSPQNEMKAFVSPKTLKAVEIEDIIKQFGNAAKNALDAGFDGIEIHAANGYLIDQFLRDSTNKRMDEYGDSFQNRTRLLIEIIKEVRKNFSLQKVGVRLSPLSTFNDISDSNPLGLYSYLLQELNVYNLAYVHLIEDATAYKNSDFLNGVSATLGKYYKGKIVGNGGYTLEKADFEIFNSIVDVVAFGKLFISNPDLPKRFMLEADFNVPDESSYYVGGEEGYIDYETLEG</sequence>
<dbReference type="GO" id="GO:0005829">
    <property type="term" value="C:cytosol"/>
    <property type="evidence" value="ECO:0007669"/>
    <property type="project" value="TreeGrafter"/>
</dbReference>
<keyword evidence="3" id="KW-0560">Oxidoreductase</keyword>
<dbReference type="FunFam" id="3.20.20.70:FF:000059">
    <property type="entry name" value="N-ethylmaleimide reductase, FMN-linked"/>
    <property type="match status" value="1"/>
</dbReference>
<keyword evidence="6" id="KW-1185">Reference proteome</keyword>
<dbReference type="InterPro" id="IPR045247">
    <property type="entry name" value="Oye-like"/>
</dbReference>
<comment type="caution">
    <text evidence="5">The sequence shown here is derived from an EMBL/GenBank/DDBJ whole genome shotgun (WGS) entry which is preliminary data.</text>
</comment>
<evidence type="ECO:0000256" key="1">
    <source>
        <dbReference type="ARBA" id="ARBA00001917"/>
    </source>
</evidence>
<dbReference type="InterPro" id="IPR001155">
    <property type="entry name" value="OxRdtase_FMN_N"/>
</dbReference>
<evidence type="ECO:0000259" key="4">
    <source>
        <dbReference type="Pfam" id="PF00724"/>
    </source>
</evidence>
<evidence type="ECO:0000313" key="5">
    <source>
        <dbReference type="EMBL" id="TSE07333.1"/>
    </source>
</evidence>
<comment type="cofactor">
    <cofactor evidence="1">
        <name>FMN</name>
        <dbReference type="ChEBI" id="CHEBI:58210"/>
    </cofactor>
</comment>
<proteinExistence type="inferred from homology"/>
<feature type="domain" description="NADH:flavin oxidoreductase/NADH oxidase N-terminal" evidence="4">
    <location>
        <begin position="7"/>
        <end position="332"/>
    </location>
</feature>
<organism evidence="5 6">
    <name type="scientific">Aquimarina algiphila</name>
    <dbReference type="NCBI Taxonomy" id="2047982"/>
    <lineage>
        <taxon>Bacteria</taxon>
        <taxon>Pseudomonadati</taxon>
        <taxon>Bacteroidota</taxon>
        <taxon>Flavobacteriia</taxon>
        <taxon>Flavobacteriales</taxon>
        <taxon>Flavobacteriaceae</taxon>
        <taxon>Aquimarina</taxon>
    </lineage>
</organism>
<dbReference type="InterPro" id="IPR013785">
    <property type="entry name" value="Aldolase_TIM"/>
</dbReference>
<name>A0A554VI70_9FLAO</name>
<reference evidence="5 6" key="1">
    <citation type="submission" date="2019-07" db="EMBL/GenBank/DDBJ databases">
        <title>The draft genome sequence of Aquimarina algiphila M91.</title>
        <authorList>
            <person name="Meng X."/>
        </authorList>
    </citation>
    <scope>NUCLEOTIDE SEQUENCE [LARGE SCALE GENOMIC DNA]</scope>
    <source>
        <strain evidence="5 6">M91</strain>
    </source>
</reference>
<gene>
    <name evidence="5" type="ORF">FOF46_16250</name>
</gene>
<comment type="similarity">
    <text evidence="2">Belongs to the NADH:flavin oxidoreductase/NADH oxidase family.</text>
</comment>
<dbReference type="GO" id="GO:0010181">
    <property type="term" value="F:FMN binding"/>
    <property type="evidence" value="ECO:0007669"/>
    <property type="project" value="InterPro"/>
</dbReference>
<dbReference type="PANTHER" id="PTHR22893">
    <property type="entry name" value="NADH OXIDOREDUCTASE-RELATED"/>
    <property type="match status" value="1"/>
</dbReference>
<evidence type="ECO:0000256" key="3">
    <source>
        <dbReference type="ARBA" id="ARBA00023002"/>
    </source>
</evidence>
<dbReference type="OrthoDB" id="9772736at2"/>
<dbReference type="EMBL" id="VLNR01000034">
    <property type="protein sequence ID" value="TSE07333.1"/>
    <property type="molecule type" value="Genomic_DNA"/>
</dbReference>
<accession>A0A554VI70</accession>